<evidence type="ECO:0000259" key="5">
    <source>
        <dbReference type="PROSITE" id="PS50199"/>
    </source>
</evidence>
<dbReference type="GO" id="GO:0008270">
    <property type="term" value="F:zinc ion binding"/>
    <property type="evidence" value="ECO:0007669"/>
    <property type="project" value="UniProtKB-KW"/>
</dbReference>
<protein>
    <recommendedName>
        <fullName evidence="5">RanBP2-type domain-containing protein</fullName>
    </recommendedName>
</protein>
<feature type="domain" description="RanBP2-type" evidence="5">
    <location>
        <begin position="107"/>
        <end position="132"/>
    </location>
</feature>
<evidence type="ECO:0000256" key="4">
    <source>
        <dbReference type="PROSITE-ProRule" id="PRU00322"/>
    </source>
</evidence>
<keyword evidence="3" id="KW-0862">Zinc</keyword>
<comment type="caution">
    <text evidence="6">The sequence shown here is derived from an EMBL/GenBank/DDBJ whole genome shotgun (WGS) entry which is preliminary data.</text>
</comment>
<dbReference type="EMBL" id="CAJNJA010048474">
    <property type="protein sequence ID" value="CAE7831577.1"/>
    <property type="molecule type" value="Genomic_DNA"/>
</dbReference>
<evidence type="ECO:0000256" key="1">
    <source>
        <dbReference type="ARBA" id="ARBA00022723"/>
    </source>
</evidence>
<evidence type="ECO:0000256" key="3">
    <source>
        <dbReference type="ARBA" id="ARBA00022833"/>
    </source>
</evidence>
<dbReference type="InterPro" id="IPR036443">
    <property type="entry name" value="Znf_RanBP2_sf"/>
</dbReference>
<keyword evidence="7" id="KW-1185">Reference proteome</keyword>
<sequence length="166" mass="18129">MDDLALFGTAPSGPDRQYPASFSDIGQPNPALESAELALVRFTAPCWPQTRPACVSTSLIWLFKHWNFSYLRAQCCPFHAALAVALGTLKAKKKDCCNPLWSPFTGWQCDFCTAMNHENSEHCDLCGSARTVGDQSAELSMTSLKTGSVSLKHCCNRCRGLGCSNM</sequence>
<evidence type="ECO:0000313" key="6">
    <source>
        <dbReference type="EMBL" id="CAE7831577.1"/>
    </source>
</evidence>
<gene>
    <name evidence="6" type="ORF">SNEC2469_LOCUS24872</name>
</gene>
<dbReference type="PROSITE" id="PS50199">
    <property type="entry name" value="ZF_RANBP2_2"/>
    <property type="match status" value="1"/>
</dbReference>
<evidence type="ECO:0000313" key="7">
    <source>
        <dbReference type="Proteomes" id="UP000601435"/>
    </source>
</evidence>
<keyword evidence="2 4" id="KW-0863">Zinc-finger</keyword>
<evidence type="ECO:0000256" key="2">
    <source>
        <dbReference type="ARBA" id="ARBA00022771"/>
    </source>
</evidence>
<dbReference type="Gene3D" id="2.30.30.380">
    <property type="entry name" value="Zn-finger domain of Sec23/24"/>
    <property type="match status" value="1"/>
</dbReference>
<dbReference type="OrthoDB" id="424112at2759"/>
<accession>A0A812ZJ68</accession>
<dbReference type="Proteomes" id="UP000601435">
    <property type="component" value="Unassembled WGS sequence"/>
</dbReference>
<dbReference type="SUPFAM" id="SSF90209">
    <property type="entry name" value="Ran binding protein zinc finger-like"/>
    <property type="match status" value="1"/>
</dbReference>
<keyword evidence="1" id="KW-0479">Metal-binding</keyword>
<proteinExistence type="predicted"/>
<dbReference type="PROSITE" id="PS01358">
    <property type="entry name" value="ZF_RANBP2_1"/>
    <property type="match status" value="1"/>
</dbReference>
<dbReference type="InterPro" id="IPR001876">
    <property type="entry name" value="Znf_RanBP2"/>
</dbReference>
<reference evidence="6" key="1">
    <citation type="submission" date="2021-02" db="EMBL/GenBank/DDBJ databases">
        <authorList>
            <person name="Dougan E. K."/>
            <person name="Rhodes N."/>
            <person name="Thang M."/>
            <person name="Chan C."/>
        </authorList>
    </citation>
    <scope>NUCLEOTIDE SEQUENCE</scope>
</reference>
<organism evidence="6 7">
    <name type="scientific">Symbiodinium necroappetens</name>
    <dbReference type="NCBI Taxonomy" id="1628268"/>
    <lineage>
        <taxon>Eukaryota</taxon>
        <taxon>Sar</taxon>
        <taxon>Alveolata</taxon>
        <taxon>Dinophyceae</taxon>
        <taxon>Suessiales</taxon>
        <taxon>Symbiodiniaceae</taxon>
        <taxon>Symbiodinium</taxon>
    </lineage>
</organism>
<dbReference type="AlphaFoldDB" id="A0A812ZJ68"/>
<name>A0A812ZJ68_9DINO</name>